<dbReference type="GO" id="GO:0006302">
    <property type="term" value="P:double-strand break repair"/>
    <property type="evidence" value="ECO:0007669"/>
    <property type="project" value="TreeGrafter"/>
</dbReference>
<dbReference type="PANTHER" id="PTHR33991">
    <property type="entry name" value="DNA REPAIR PROTEIN RECO"/>
    <property type="match status" value="1"/>
</dbReference>
<evidence type="ECO:0000256" key="6">
    <source>
        <dbReference type="ARBA" id="ARBA00033409"/>
    </source>
</evidence>
<dbReference type="Proteomes" id="UP000239576">
    <property type="component" value="Unassembled WGS sequence"/>
</dbReference>
<dbReference type="Pfam" id="PF02565">
    <property type="entry name" value="RecO_C"/>
    <property type="match status" value="1"/>
</dbReference>
<dbReference type="GO" id="GO:0006310">
    <property type="term" value="P:DNA recombination"/>
    <property type="evidence" value="ECO:0007669"/>
    <property type="project" value="UniProtKB-UniRule"/>
</dbReference>
<name>A0A2T1E5P0_9CYAN</name>
<comment type="similarity">
    <text evidence="1 7">Belongs to the RecO family.</text>
</comment>
<dbReference type="NCBIfam" id="TIGR00613">
    <property type="entry name" value="reco"/>
    <property type="match status" value="1"/>
</dbReference>
<evidence type="ECO:0000313" key="10">
    <source>
        <dbReference type="Proteomes" id="UP000239576"/>
    </source>
</evidence>
<evidence type="ECO:0000259" key="8">
    <source>
        <dbReference type="Pfam" id="PF11967"/>
    </source>
</evidence>
<keyword evidence="10" id="KW-1185">Reference proteome</keyword>
<dbReference type="Gene3D" id="1.20.1440.120">
    <property type="entry name" value="Recombination protein O, C-terminal domain"/>
    <property type="match status" value="1"/>
</dbReference>
<dbReference type="InterPro" id="IPR022572">
    <property type="entry name" value="DNA_rep/recomb_RecO_N"/>
</dbReference>
<keyword evidence="4 7" id="KW-0233">DNA recombination</keyword>
<evidence type="ECO:0000256" key="3">
    <source>
        <dbReference type="ARBA" id="ARBA00022763"/>
    </source>
</evidence>
<dbReference type="OrthoDB" id="9797083at2"/>
<evidence type="ECO:0000313" key="9">
    <source>
        <dbReference type="EMBL" id="PSB28005.1"/>
    </source>
</evidence>
<dbReference type="SUPFAM" id="SSF50249">
    <property type="entry name" value="Nucleic acid-binding proteins"/>
    <property type="match status" value="1"/>
</dbReference>
<accession>A0A2T1E5P0</accession>
<keyword evidence="5 7" id="KW-0234">DNA repair</keyword>
<reference evidence="10" key="1">
    <citation type="submission" date="2018-02" db="EMBL/GenBank/DDBJ databases">
        <authorList>
            <person name="Moore K."/>
            <person name="Momper L."/>
        </authorList>
    </citation>
    <scope>NUCLEOTIDE SEQUENCE [LARGE SCALE GENOMIC DNA]</scope>
    <source>
        <strain evidence="10">ULC18</strain>
    </source>
</reference>
<dbReference type="InterPro" id="IPR012340">
    <property type="entry name" value="NA-bd_OB-fold"/>
</dbReference>
<dbReference type="Gene3D" id="2.40.50.140">
    <property type="entry name" value="Nucleic acid-binding proteins"/>
    <property type="match status" value="1"/>
</dbReference>
<protein>
    <recommendedName>
        <fullName evidence="2 7">DNA repair protein RecO</fullName>
    </recommendedName>
    <alternativeName>
        <fullName evidence="6 7">Recombination protein O</fullName>
    </alternativeName>
</protein>
<dbReference type="EMBL" id="PVWK01000083">
    <property type="protein sequence ID" value="PSB28005.1"/>
    <property type="molecule type" value="Genomic_DNA"/>
</dbReference>
<evidence type="ECO:0000256" key="2">
    <source>
        <dbReference type="ARBA" id="ARBA00021310"/>
    </source>
</evidence>
<dbReference type="SUPFAM" id="SSF57863">
    <property type="entry name" value="ArfGap/RecO-like zinc finger"/>
    <property type="match status" value="1"/>
</dbReference>
<proteinExistence type="inferred from homology"/>
<dbReference type="Pfam" id="PF11967">
    <property type="entry name" value="RecO_N"/>
    <property type="match status" value="1"/>
</dbReference>
<comment type="function">
    <text evidence="7">Involved in DNA repair and RecF pathway recombination.</text>
</comment>
<evidence type="ECO:0000256" key="4">
    <source>
        <dbReference type="ARBA" id="ARBA00023172"/>
    </source>
</evidence>
<keyword evidence="3 7" id="KW-0227">DNA damage</keyword>
<organism evidence="9 10">
    <name type="scientific">Stenomitos frigidus ULC18</name>
    <dbReference type="NCBI Taxonomy" id="2107698"/>
    <lineage>
        <taxon>Bacteria</taxon>
        <taxon>Bacillati</taxon>
        <taxon>Cyanobacteriota</taxon>
        <taxon>Cyanophyceae</taxon>
        <taxon>Leptolyngbyales</taxon>
        <taxon>Leptolyngbyaceae</taxon>
        <taxon>Stenomitos</taxon>
    </lineage>
</organism>
<dbReference type="AlphaFoldDB" id="A0A2T1E5P0"/>
<gene>
    <name evidence="7" type="primary">recO</name>
    <name evidence="9" type="ORF">C7B82_14200</name>
</gene>
<dbReference type="InterPro" id="IPR042242">
    <property type="entry name" value="RecO_C"/>
</dbReference>
<dbReference type="RefSeq" id="WP_106256948.1">
    <property type="nucleotide sequence ID" value="NZ_CAWNSW010000092.1"/>
</dbReference>
<dbReference type="InterPro" id="IPR003717">
    <property type="entry name" value="RecO"/>
</dbReference>
<dbReference type="InterPro" id="IPR037278">
    <property type="entry name" value="ARFGAP/RecO"/>
</dbReference>
<evidence type="ECO:0000256" key="5">
    <source>
        <dbReference type="ARBA" id="ARBA00023204"/>
    </source>
</evidence>
<evidence type="ECO:0000256" key="7">
    <source>
        <dbReference type="HAMAP-Rule" id="MF_00201"/>
    </source>
</evidence>
<evidence type="ECO:0000256" key="1">
    <source>
        <dbReference type="ARBA" id="ARBA00007452"/>
    </source>
</evidence>
<comment type="caution">
    <text evidence="9">The sequence shown here is derived from an EMBL/GenBank/DDBJ whole genome shotgun (WGS) entry which is preliminary data.</text>
</comment>
<dbReference type="HAMAP" id="MF_00201">
    <property type="entry name" value="RecO"/>
    <property type="match status" value="1"/>
</dbReference>
<dbReference type="GO" id="GO:0043590">
    <property type="term" value="C:bacterial nucleoid"/>
    <property type="evidence" value="ECO:0007669"/>
    <property type="project" value="TreeGrafter"/>
</dbReference>
<dbReference type="PANTHER" id="PTHR33991:SF1">
    <property type="entry name" value="DNA REPAIR PROTEIN RECO"/>
    <property type="match status" value="1"/>
</dbReference>
<feature type="domain" description="DNA replication/recombination mediator RecO N-terminal" evidence="8">
    <location>
        <begin position="1"/>
        <end position="80"/>
    </location>
</feature>
<reference evidence="9 10" key="2">
    <citation type="submission" date="2018-03" db="EMBL/GenBank/DDBJ databases">
        <title>The ancient ancestry and fast evolution of plastids.</title>
        <authorList>
            <person name="Moore K.R."/>
            <person name="Magnabosco C."/>
            <person name="Momper L."/>
            <person name="Gold D.A."/>
            <person name="Bosak T."/>
            <person name="Fournier G.P."/>
        </authorList>
    </citation>
    <scope>NUCLEOTIDE SEQUENCE [LARGE SCALE GENOMIC DNA]</scope>
    <source>
        <strain evidence="9 10">ULC18</strain>
    </source>
</reference>
<sequence length="322" mass="35615">MSRTYKATGINLKSMPMGESDRLLTILTREFGLVRAIAMGSRKHNSRLGGRSELFVVNELLIAKGRSLDKITQAETLESYPRLGQDLKKLIASQYLAELCLHQALSEQPQEELFCLLNEHLARLERSPTSQVLAHLTHAVFQLLVLAGVAPQVHLCCVTRQLLPPDLTDRNWRVGFSIPAGGTVTPATLERLLAEKRPLRRHRVSEASAAALPPVQAGDATMTIEDERQANASAFSSSSSAGLHRRLSAPELMLLQYLADAELPEPEALLARIQPGECSQRTLDRLWQSVEQALRSYAQYYLDRPIRSASLIDACFATPESA</sequence>